<proteinExistence type="predicted"/>
<feature type="signal peptide" evidence="5">
    <location>
        <begin position="1"/>
        <end position="19"/>
    </location>
</feature>
<accession>A0A8S9Q8A2</accession>
<dbReference type="SUPFAM" id="SSF103506">
    <property type="entry name" value="Mitochondrial carrier"/>
    <property type="match status" value="1"/>
</dbReference>
<evidence type="ECO:0000256" key="5">
    <source>
        <dbReference type="SAM" id="SignalP"/>
    </source>
</evidence>
<dbReference type="Proteomes" id="UP000712600">
    <property type="component" value="Unassembled WGS sequence"/>
</dbReference>
<dbReference type="EMBL" id="QGKX02001290">
    <property type="protein sequence ID" value="KAF3538859.1"/>
    <property type="molecule type" value="Genomic_DNA"/>
</dbReference>
<dbReference type="InterPro" id="IPR023395">
    <property type="entry name" value="MCP_dom_sf"/>
</dbReference>
<name>A0A8S9Q8A2_BRACR</name>
<sequence length="265" mass="30077">MSCLLLIFLPRRYFQQTSGHQFRMSLWCYLDLLTSCCQIMPVDIMRSRPLVAIMLIGREEGVKGYWKRKPTSGTLTLSLYIIQVIRIVPYSAIQLFAYETYKKLFSREDGELSVLGSLGAGACAGMTSTLASLSVKELLACTVVPWLCPQCPEKHAKQQVDGSSLLGAATTLLHLDVDMDRGVSVRLHRVPTQDATPSLTLRRWLSFSQAWLLLKLNLMNPHNFEREERFAFEIQQIMIEYTNPLRKNISEAHYGIPQGFRNAMA</sequence>
<evidence type="ECO:0000256" key="4">
    <source>
        <dbReference type="ARBA" id="ARBA00023136"/>
    </source>
</evidence>
<reference evidence="6" key="1">
    <citation type="submission" date="2019-12" db="EMBL/GenBank/DDBJ databases">
        <title>Genome sequencing and annotation of Brassica cretica.</title>
        <authorList>
            <person name="Studholme D.J."/>
            <person name="Sarris P."/>
        </authorList>
    </citation>
    <scope>NUCLEOTIDE SEQUENCE</scope>
    <source>
        <strain evidence="6">PFS-109/04</strain>
        <tissue evidence="6">Leaf</tissue>
    </source>
</reference>
<dbReference type="GO" id="GO:0016020">
    <property type="term" value="C:membrane"/>
    <property type="evidence" value="ECO:0007669"/>
    <property type="project" value="UniProtKB-SubCell"/>
</dbReference>
<evidence type="ECO:0000313" key="7">
    <source>
        <dbReference type="Proteomes" id="UP000712600"/>
    </source>
</evidence>
<feature type="chain" id="PRO_5035739447" evidence="5">
    <location>
        <begin position="20"/>
        <end position="265"/>
    </location>
</feature>
<dbReference type="PANTHER" id="PTHR24089">
    <property type="entry name" value="SOLUTE CARRIER FAMILY 25"/>
    <property type="match status" value="1"/>
</dbReference>
<keyword evidence="3" id="KW-0677">Repeat</keyword>
<evidence type="ECO:0000256" key="2">
    <source>
        <dbReference type="ARBA" id="ARBA00022692"/>
    </source>
</evidence>
<dbReference type="Gene3D" id="1.50.40.10">
    <property type="entry name" value="Mitochondrial carrier domain"/>
    <property type="match status" value="1"/>
</dbReference>
<dbReference type="AlphaFoldDB" id="A0A8S9Q8A2"/>
<evidence type="ECO:0000256" key="1">
    <source>
        <dbReference type="ARBA" id="ARBA00004370"/>
    </source>
</evidence>
<keyword evidence="5" id="KW-0732">Signal</keyword>
<organism evidence="6 7">
    <name type="scientific">Brassica cretica</name>
    <name type="common">Mustard</name>
    <dbReference type="NCBI Taxonomy" id="69181"/>
    <lineage>
        <taxon>Eukaryota</taxon>
        <taxon>Viridiplantae</taxon>
        <taxon>Streptophyta</taxon>
        <taxon>Embryophyta</taxon>
        <taxon>Tracheophyta</taxon>
        <taxon>Spermatophyta</taxon>
        <taxon>Magnoliopsida</taxon>
        <taxon>eudicotyledons</taxon>
        <taxon>Gunneridae</taxon>
        <taxon>Pentapetalae</taxon>
        <taxon>rosids</taxon>
        <taxon>malvids</taxon>
        <taxon>Brassicales</taxon>
        <taxon>Brassicaceae</taxon>
        <taxon>Brassiceae</taxon>
        <taxon>Brassica</taxon>
    </lineage>
</organism>
<evidence type="ECO:0000313" key="6">
    <source>
        <dbReference type="EMBL" id="KAF3538859.1"/>
    </source>
</evidence>
<comment type="subcellular location">
    <subcellularLocation>
        <location evidence="1">Membrane</location>
    </subcellularLocation>
</comment>
<evidence type="ECO:0000256" key="3">
    <source>
        <dbReference type="ARBA" id="ARBA00022737"/>
    </source>
</evidence>
<keyword evidence="2" id="KW-0812">Transmembrane</keyword>
<gene>
    <name evidence="6" type="ORF">F2Q69_00025075</name>
</gene>
<keyword evidence="4" id="KW-0472">Membrane</keyword>
<protein>
    <submittedName>
        <fullName evidence="6">Uncharacterized protein</fullName>
    </submittedName>
</protein>
<comment type="caution">
    <text evidence="6">The sequence shown here is derived from an EMBL/GenBank/DDBJ whole genome shotgun (WGS) entry which is preliminary data.</text>
</comment>